<comment type="caution">
    <text evidence="2">The sequence shown here is derived from an EMBL/GenBank/DDBJ whole genome shotgun (WGS) entry which is preliminary data.</text>
</comment>
<organism evidence="2">
    <name type="scientific">Sesamum latifolium</name>
    <dbReference type="NCBI Taxonomy" id="2727402"/>
    <lineage>
        <taxon>Eukaryota</taxon>
        <taxon>Viridiplantae</taxon>
        <taxon>Streptophyta</taxon>
        <taxon>Embryophyta</taxon>
        <taxon>Tracheophyta</taxon>
        <taxon>Spermatophyta</taxon>
        <taxon>Magnoliopsida</taxon>
        <taxon>eudicotyledons</taxon>
        <taxon>Gunneridae</taxon>
        <taxon>Pentapetalae</taxon>
        <taxon>asterids</taxon>
        <taxon>lamiids</taxon>
        <taxon>Lamiales</taxon>
        <taxon>Pedaliaceae</taxon>
        <taxon>Sesamum</taxon>
    </lineage>
</organism>
<protein>
    <submittedName>
        <fullName evidence="2">Uncharacterized protein</fullName>
    </submittedName>
</protein>
<dbReference type="AlphaFoldDB" id="A0AAW2UJB3"/>
<reference evidence="2" key="1">
    <citation type="submission" date="2020-06" db="EMBL/GenBank/DDBJ databases">
        <authorList>
            <person name="Li T."/>
            <person name="Hu X."/>
            <person name="Zhang T."/>
            <person name="Song X."/>
            <person name="Zhang H."/>
            <person name="Dai N."/>
            <person name="Sheng W."/>
            <person name="Hou X."/>
            <person name="Wei L."/>
        </authorList>
    </citation>
    <scope>NUCLEOTIDE SEQUENCE</scope>
    <source>
        <strain evidence="2">KEN1</strain>
        <tissue evidence="2">Leaf</tissue>
    </source>
</reference>
<proteinExistence type="predicted"/>
<accession>A0AAW2UJB3</accession>
<feature type="compositionally biased region" description="Acidic residues" evidence="1">
    <location>
        <begin position="33"/>
        <end position="48"/>
    </location>
</feature>
<evidence type="ECO:0000313" key="2">
    <source>
        <dbReference type="EMBL" id="KAL0416041.1"/>
    </source>
</evidence>
<evidence type="ECO:0000256" key="1">
    <source>
        <dbReference type="SAM" id="MobiDB-lite"/>
    </source>
</evidence>
<dbReference type="EMBL" id="JACGWN010000012">
    <property type="protein sequence ID" value="KAL0416041.1"/>
    <property type="molecule type" value="Genomic_DNA"/>
</dbReference>
<gene>
    <name evidence="2" type="ORF">Slati_3436000</name>
</gene>
<feature type="region of interest" description="Disordered" evidence="1">
    <location>
        <begin position="28"/>
        <end position="60"/>
    </location>
</feature>
<reference evidence="2" key="2">
    <citation type="journal article" date="2024" name="Plant">
        <title>Genomic evolution and insights into agronomic trait innovations of Sesamum species.</title>
        <authorList>
            <person name="Miao H."/>
            <person name="Wang L."/>
            <person name="Qu L."/>
            <person name="Liu H."/>
            <person name="Sun Y."/>
            <person name="Le M."/>
            <person name="Wang Q."/>
            <person name="Wei S."/>
            <person name="Zheng Y."/>
            <person name="Lin W."/>
            <person name="Duan Y."/>
            <person name="Cao H."/>
            <person name="Xiong S."/>
            <person name="Wang X."/>
            <person name="Wei L."/>
            <person name="Li C."/>
            <person name="Ma Q."/>
            <person name="Ju M."/>
            <person name="Zhao R."/>
            <person name="Li G."/>
            <person name="Mu C."/>
            <person name="Tian Q."/>
            <person name="Mei H."/>
            <person name="Zhang T."/>
            <person name="Gao T."/>
            <person name="Zhang H."/>
        </authorList>
    </citation>
    <scope>NUCLEOTIDE SEQUENCE</scope>
    <source>
        <strain evidence="2">KEN1</strain>
    </source>
</reference>
<sequence>MSKRSGTGPSAYTGGWRWILHQATVVSRHSLDESSEEEEMGEDKEEADSSLGAGVPLVKG</sequence>
<name>A0AAW2UJB3_9LAMI</name>